<dbReference type="EMBL" id="PEUE01000063">
    <property type="protein sequence ID" value="PIV38346.1"/>
    <property type="molecule type" value="Genomic_DNA"/>
</dbReference>
<organism evidence="2 3">
    <name type="scientific">Candidatus Portnoybacteria bacterium CG02_land_8_20_14_3_00_45_8</name>
    <dbReference type="NCBI Taxonomy" id="1974807"/>
    <lineage>
        <taxon>Bacteria</taxon>
        <taxon>Candidatus Portnoyibacteriota</taxon>
    </lineage>
</organism>
<keyword evidence="1" id="KW-0812">Transmembrane</keyword>
<accession>A0A2M7D5P8</accession>
<keyword evidence="1" id="KW-1133">Transmembrane helix</keyword>
<gene>
    <name evidence="2" type="ORF">COS30_02640</name>
</gene>
<dbReference type="Proteomes" id="UP000229247">
    <property type="component" value="Unassembled WGS sequence"/>
</dbReference>
<evidence type="ECO:0000313" key="2">
    <source>
        <dbReference type="EMBL" id="PIV38346.1"/>
    </source>
</evidence>
<proteinExistence type="predicted"/>
<dbReference type="InterPro" id="IPR043713">
    <property type="entry name" value="DUF5654"/>
</dbReference>
<dbReference type="AlphaFoldDB" id="A0A2M7D5P8"/>
<comment type="caution">
    <text evidence="2">The sequence shown here is derived from an EMBL/GenBank/DDBJ whole genome shotgun (WGS) entry which is preliminary data.</text>
</comment>
<name>A0A2M7D5P8_9BACT</name>
<protein>
    <submittedName>
        <fullName evidence="2">Uncharacterized protein</fullName>
    </submittedName>
</protein>
<sequence length="68" mass="7524">MGYILTAFGLVAGLAWNEAIKGLIDYFFPAQGNGLWAKFVYAVIITLVVVVMSFYLARVFKKSTSVNE</sequence>
<reference evidence="3" key="1">
    <citation type="submission" date="2017-09" db="EMBL/GenBank/DDBJ databases">
        <title>Depth-based differentiation of microbial function through sediment-hosted aquifers and enrichment of novel symbionts in the deep terrestrial subsurface.</title>
        <authorList>
            <person name="Probst A.J."/>
            <person name="Ladd B."/>
            <person name="Jarett J.K."/>
            <person name="Geller-Mcgrath D.E."/>
            <person name="Sieber C.M.K."/>
            <person name="Emerson J.B."/>
            <person name="Anantharaman K."/>
            <person name="Thomas B.C."/>
            <person name="Malmstrom R."/>
            <person name="Stieglmeier M."/>
            <person name="Klingl A."/>
            <person name="Woyke T."/>
            <person name="Ryan C.M."/>
            <person name="Banfield J.F."/>
        </authorList>
    </citation>
    <scope>NUCLEOTIDE SEQUENCE [LARGE SCALE GENOMIC DNA]</scope>
</reference>
<evidence type="ECO:0000256" key="1">
    <source>
        <dbReference type="SAM" id="Phobius"/>
    </source>
</evidence>
<dbReference type="Pfam" id="PF18898">
    <property type="entry name" value="DUF5654"/>
    <property type="match status" value="1"/>
</dbReference>
<keyword evidence="1" id="KW-0472">Membrane</keyword>
<evidence type="ECO:0000313" key="3">
    <source>
        <dbReference type="Proteomes" id="UP000229247"/>
    </source>
</evidence>
<feature type="transmembrane region" description="Helical" evidence="1">
    <location>
        <begin position="35"/>
        <end position="57"/>
    </location>
</feature>